<name>A0A3S5B7K5_9PLAT</name>
<organism evidence="1 2">
    <name type="scientific">Protopolystoma xenopodis</name>
    <dbReference type="NCBI Taxonomy" id="117903"/>
    <lineage>
        <taxon>Eukaryota</taxon>
        <taxon>Metazoa</taxon>
        <taxon>Spiralia</taxon>
        <taxon>Lophotrochozoa</taxon>
        <taxon>Platyhelminthes</taxon>
        <taxon>Monogenea</taxon>
        <taxon>Polyopisthocotylea</taxon>
        <taxon>Polystomatidea</taxon>
        <taxon>Polystomatidae</taxon>
        <taxon>Protopolystoma</taxon>
    </lineage>
</organism>
<protein>
    <submittedName>
        <fullName evidence="1">Uncharacterized protein</fullName>
    </submittedName>
</protein>
<keyword evidence="2" id="KW-1185">Reference proteome</keyword>
<evidence type="ECO:0000313" key="1">
    <source>
        <dbReference type="EMBL" id="VEL42433.1"/>
    </source>
</evidence>
<dbReference type="EMBL" id="CAAALY010274374">
    <property type="protein sequence ID" value="VEL42433.1"/>
    <property type="molecule type" value="Genomic_DNA"/>
</dbReference>
<comment type="caution">
    <text evidence="1">The sequence shown here is derived from an EMBL/GenBank/DDBJ whole genome shotgun (WGS) entry which is preliminary data.</text>
</comment>
<sequence>MDTRFQADTEIANSTRQFQLKKASFDQEVNTAKAQAELSYKLQVIVFINND</sequence>
<reference evidence="1" key="1">
    <citation type="submission" date="2018-11" db="EMBL/GenBank/DDBJ databases">
        <authorList>
            <consortium name="Pathogen Informatics"/>
        </authorList>
    </citation>
    <scope>NUCLEOTIDE SEQUENCE</scope>
</reference>
<dbReference type="OrthoDB" id="6080404at2759"/>
<dbReference type="AlphaFoldDB" id="A0A3S5B7K5"/>
<evidence type="ECO:0000313" key="2">
    <source>
        <dbReference type="Proteomes" id="UP000784294"/>
    </source>
</evidence>
<dbReference type="Proteomes" id="UP000784294">
    <property type="component" value="Unassembled WGS sequence"/>
</dbReference>
<accession>A0A3S5B7K5</accession>
<gene>
    <name evidence="1" type="ORF">PXEA_LOCUS35873</name>
</gene>
<proteinExistence type="predicted"/>